<protein>
    <submittedName>
        <fullName evidence="2">Uncharacterized protein</fullName>
    </submittedName>
</protein>
<keyword evidence="3" id="KW-1185">Reference proteome</keyword>
<dbReference type="AlphaFoldDB" id="A0A5E4MU98"/>
<dbReference type="OrthoDB" id="6644314at2759"/>
<reference evidence="2 3" key="1">
    <citation type="submission" date="2019-08" db="EMBL/GenBank/DDBJ databases">
        <authorList>
            <person name="Alioto T."/>
            <person name="Alioto T."/>
            <person name="Gomez Garrido J."/>
        </authorList>
    </citation>
    <scope>NUCLEOTIDE SEQUENCE [LARGE SCALE GENOMIC DNA]</scope>
</reference>
<feature type="region of interest" description="Disordered" evidence="1">
    <location>
        <begin position="74"/>
        <end position="121"/>
    </location>
</feature>
<accession>A0A5E4MU98</accession>
<sequence>MFFLQNAPTYKKIIFPSTEAVILSSTVYKGENTLVIESKTHEGYRVLLNREDLMELLNLKSLILRNITRLEKSKKDNDSLPLPPSFSPPTYPSLSPSRQPSYPSFVKEKRGDDHNNGPFGLQYINSSEEEEYNISNYVIQL</sequence>
<evidence type="ECO:0000313" key="2">
    <source>
        <dbReference type="EMBL" id="VVC33021.1"/>
    </source>
</evidence>
<dbReference type="EMBL" id="CABPRJ010000962">
    <property type="protein sequence ID" value="VVC33021.1"/>
    <property type="molecule type" value="Genomic_DNA"/>
</dbReference>
<feature type="compositionally biased region" description="Basic and acidic residues" evidence="1">
    <location>
        <begin position="106"/>
        <end position="115"/>
    </location>
</feature>
<name>A0A5E4MU98_9HEMI</name>
<dbReference type="Proteomes" id="UP000325440">
    <property type="component" value="Unassembled WGS sequence"/>
</dbReference>
<evidence type="ECO:0000313" key="3">
    <source>
        <dbReference type="Proteomes" id="UP000325440"/>
    </source>
</evidence>
<evidence type="ECO:0000256" key="1">
    <source>
        <dbReference type="SAM" id="MobiDB-lite"/>
    </source>
</evidence>
<organism evidence="2 3">
    <name type="scientific">Cinara cedri</name>
    <dbReference type="NCBI Taxonomy" id="506608"/>
    <lineage>
        <taxon>Eukaryota</taxon>
        <taxon>Metazoa</taxon>
        <taxon>Ecdysozoa</taxon>
        <taxon>Arthropoda</taxon>
        <taxon>Hexapoda</taxon>
        <taxon>Insecta</taxon>
        <taxon>Pterygota</taxon>
        <taxon>Neoptera</taxon>
        <taxon>Paraneoptera</taxon>
        <taxon>Hemiptera</taxon>
        <taxon>Sternorrhyncha</taxon>
        <taxon>Aphidomorpha</taxon>
        <taxon>Aphidoidea</taxon>
        <taxon>Aphididae</taxon>
        <taxon>Lachninae</taxon>
        <taxon>Cinara</taxon>
    </lineage>
</organism>
<feature type="compositionally biased region" description="Pro residues" evidence="1">
    <location>
        <begin position="81"/>
        <end position="91"/>
    </location>
</feature>
<proteinExistence type="predicted"/>
<gene>
    <name evidence="2" type="ORF">CINCED_3A025442</name>
</gene>